<organism evidence="1 2">
    <name type="scientific">Thelohanellus kitauei</name>
    <name type="common">Myxosporean</name>
    <dbReference type="NCBI Taxonomy" id="669202"/>
    <lineage>
        <taxon>Eukaryota</taxon>
        <taxon>Metazoa</taxon>
        <taxon>Cnidaria</taxon>
        <taxon>Myxozoa</taxon>
        <taxon>Myxosporea</taxon>
        <taxon>Bivalvulida</taxon>
        <taxon>Platysporina</taxon>
        <taxon>Myxobolidae</taxon>
        <taxon>Thelohanellus</taxon>
    </lineage>
</organism>
<dbReference type="Proteomes" id="UP000031668">
    <property type="component" value="Unassembled WGS sequence"/>
</dbReference>
<protein>
    <submittedName>
        <fullName evidence="1">Uncharacterized protein</fullName>
    </submittedName>
</protein>
<gene>
    <name evidence="1" type="ORF">RF11_07521</name>
</gene>
<keyword evidence="2" id="KW-1185">Reference proteome</keyword>
<proteinExistence type="predicted"/>
<name>A0A0C2MBA9_THEKT</name>
<comment type="caution">
    <text evidence="1">The sequence shown here is derived from an EMBL/GenBank/DDBJ whole genome shotgun (WGS) entry which is preliminary data.</text>
</comment>
<accession>A0A0C2MBA9</accession>
<sequence>MDDDLSQIPFDGEMAEEILRRYTLLYTLSSESGVVKTVLIQKEPKMLTQGLDSYEIEDVSKEHECQIPDYISILDKSVAFNVDGVENIELFSTMNILIECNTHLSTSEKLFCVEICHDRRLPKVERNIICHKTTSQKCQFTYRVQFSLNPYHTQWYRTDLLELLSSLFDETANYIRLETHILELKRFDIKIYTNVPITNVNKLRKIKIKFKNMLPVPLRYVNLDMLRIS</sequence>
<dbReference type="EMBL" id="JWZT01005319">
    <property type="protein sequence ID" value="KII61599.1"/>
    <property type="molecule type" value="Genomic_DNA"/>
</dbReference>
<evidence type="ECO:0000313" key="2">
    <source>
        <dbReference type="Proteomes" id="UP000031668"/>
    </source>
</evidence>
<evidence type="ECO:0000313" key="1">
    <source>
        <dbReference type="EMBL" id="KII61599.1"/>
    </source>
</evidence>
<reference evidence="1 2" key="1">
    <citation type="journal article" date="2014" name="Genome Biol. Evol.">
        <title>The genome of the myxosporean Thelohanellus kitauei shows adaptations to nutrient acquisition within its fish host.</title>
        <authorList>
            <person name="Yang Y."/>
            <person name="Xiong J."/>
            <person name="Zhou Z."/>
            <person name="Huo F."/>
            <person name="Miao W."/>
            <person name="Ran C."/>
            <person name="Liu Y."/>
            <person name="Zhang J."/>
            <person name="Feng J."/>
            <person name="Wang M."/>
            <person name="Wang M."/>
            <person name="Wang L."/>
            <person name="Yao B."/>
        </authorList>
    </citation>
    <scope>NUCLEOTIDE SEQUENCE [LARGE SCALE GENOMIC DNA]</scope>
    <source>
        <strain evidence="1">Wuqing</strain>
    </source>
</reference>
<dbReference type="AlphaFoldDB" id="A0A0C2MBA9"/>